<dbReference type="PANTHER" id="PTHR47234:SF3">
    <property type="entry name" value="SECRETIN_TONB SHORT N-TERMINAL DOMAIN-CONTAINING PROTEIN"/>
    <property type="match status" value="1"/>
</dbReference>
<keyword evidence="16" id="KW-1185">Reference proteome</keyword>
<evidence type="ECO:0000256" key="2">
    <source>
        <dbReference type="ARBA" id="ARBA00022448"/>
    </source>
</evidence>
<dbReference type="Pfam" id="PF00593">
    <property type="entry name" value="TonB_dep_Rec_b-barrel"/>
    <property type="match status" value="1"/>
</dbReference>
<keyword evidence="2 9" id="KW-0813">Transport</keyword>
<comment type="subcellular location">
    <subcellularLocation>
        <location evidence="1 9">Cell outer membrane</location>
        <topology evidence="1 9">Multi-pass membrane protein</topology>
    </subcellularLocation>
</comment>
<keyword evidence="15" id="KW-0675">Receptor</keyword>
<dbReference type="InterPro" id="IPR036942">
    <property type="entry name" value="Beta-barrel_TonB_sf"/>
</dbReference>
<evidence type="ECO:0000256" key="5">
    <source>
        <dbReference type="ARBA" id="ARBA00022729"/>
    </source>
</evidence>
<evidence type="ECO:0000256" key="11">
    <source>
        <dbReference type="RuleBase" id="RU003357"/>
    </source>
</evidence>
<dbReference type="InterPro" id="IPR012910">
    <property type="entry name" value="Plug_dom"/>
</dbReference>
<evidence type="ECO:0000256" key="8">
    <source>
        <dbReference type="ARBA" id="ARBA00023237"/>
    </source>
</evidence>
<evidence type="ECO:0000259" key="13">
    <source>
        <dbReference type="Pfam" id="PF00593"/>
    </source>
</evidence>
<feature type="signal peptide" evidence="12">
    <location>
        <begin position="1"/>
        <end position="25"/>
    </location>
</feature>
<evidence type="ECO:0000256" key="4">
    <source>
        <dbReference type="ARBA" id="ARBA00022692"/>
    </source>
</evidence>
<keyword evidence="6 11" id="KW-0798">TonB box</keyword>
<keyword evidence="7 9" id="KW-0472">Membrane</keyword>
<proteinExistence type="inferred from homology"/>
<feature type="short sequence motif" description="TonB C-terminal box" evidence="10">
    <location>
        <begin position="923"/>
        <end position="940"/>
    </location>
</feature>
<dbReference type="Proteomes" id="UP000617634">
    <property type="component" value="Unassembled WGS sequence"/>
</dbReference>
<dbReference type="InterPro" id="IPR000531">
    <property type="entry name" value="Beta-barrel_TonB"/>
</dbReference>
<reference evidence="15" key="1">
    <citation type="submission" date="2020-11" db="EMBL/GenBank/DDBJ databases">
        <title>Novosphingobium aureum sp. nov., a marine bacterium isolated from sediment of a salt flat.</title>
        <authorList>
            <person name="Yoo Y."/>
            <person name="Kim J.-J."/>
        </authorList>
    </citation>
    <scope>NUCLEOTIDE SEQUENCE</scope>
    <source>
        <strain evidence="15">YJ-S2-02</strain>
    </source>
</reference>
<evidence type="ECO:0000256" key="1">
    <source>
        <dbReference type="ARBA" id="ARBA00004571"/>
    </source>
</evidence>
<keyword evidence="8 9" id="KW-0998">Cell outer membrane</keyword>
<dbReference type="EMBL" id="JADZGI010000001">
    <property type="protein sequence ID" value="MBH0112588.1"/>
    <property type="molecule type" value="Genomic_DNA"/>
</dbReference>
<feature type="chain" id="PRO_5036874101" evidence="12">
    <location>
        <begin position="26"/>
        <end position="940"/>
    </location>
</feature>
<dbReference type="InterPro" id="IPR010917">
    <property type="entry name" value="TonB_rcpt_CS"/>
</dbReference>
<dbReference type="AlphaFoldDB" id="A0A931HBR2"/>
<evidence type="ECO:0000256" key="7">
    <source>
        <dbReference type="ARBA" id="ARBA00023136"/>
    </source>
</evidence>
<feature type="domain" description="TonB-dependent receptor plug" evidence="14">
    <location>
        <begin position="61"/>
        <end position="173"/>
    </location>
</feature>
<dbReference type="InterPro" id="IPR039426">
    <property type="entry name" value="TonB-dep_rcpt-like"/>
</dbReference>
<evidence type="ECO:0000256" key="9">
    <source>
        <dbReference type="PROSITE-ProRule" id="PRU01360"/>
    </source>
</evidence>
<evidence type="ECO:0000256" key="10">
    <source>
        <dbReference type="PROSITE-ProRule" id="PRU10144"/>
    </source>
</evidence>
<dbReference type="Pfam" id="PF07715">
    <property type="entry name" value="Plug"/>
    <property type="match status" value="1"/>
</dbReference>
<evidence type="ECO:0000259" key="14">
    <source>
        <dbReference type="Pfam" id="PF07715"/>
    </source>
</evidence>
<dbReference type="GO" id="GO:0009279">
    <property type="term" value="C:cell outer membrane"/>
    <property type="evidence" value="ECO:0007669"/>
    <property type="project" value="UniProtKB-SubCell"/>
</dbReference>
<name>A0A931HBR2_9SPHN</name>
<evidence type="ECO:0000256" key="3">
    <source>
        <dbReference type="ARBA" id="ARBA00022452"/>
    </source>
</evidence>
<gene>
    <name evidence="15" type="ORF">I5E68_06425</name>
</gene>
<evidence type="ECO:0000313" key="16">
    <source>
        <dbReference type="Proteomes" id="UP000617634"/>
    </source>
</evidence>
<protein>
    <submittedName>
        <fullName evidence="15">TonB-dependent receptor</fullName>
    </submittedName>
</protein>
<dbReference type="Gene3D" id="2.170.130.10">
    <property type="entry name" value="TonB-dependent receptor, plug domain"/>
    <property type="match status" value="1"/>
</dbReference>
<sequence>MMRARIPISLLTSACVASLAVPALAQGASTSDSLSAPLDAGADTGEAIVVTGSRIIANGNNSPTPLTVVSTEQLMEATPSNIPDALNKLPIFQGSSNQRTAGAPSANAAGNFLDLRGIGTQRGLVLFDGNRMAPSATSGGIDTNTIPQALIKRVDIVTGGASAVYGSDAVSGVINFIVDDSFEGLKASGQYGISSRGDNASQRLGLVGGTYLMDGRAHIEASYEYYNSDGIGRISDRPYGVSGRGYSGTGTAASPNRFYDDMRRSDWTPHGAILSGIFADTVFNPDGSLRPFNHGAPTGSANLESGGDGGRVPANSLIGSLETHQAFGRFDFDLTDDTRFFVQGSYTRARNINNYWTSWANSVQIGSDNAFLRPEYRDALNAAGEESFTFTKMFYEAPPIITDAKTTTWFVNTGLKGELFGDLRWEATYSHSETQTFVTARNNENTGRLLAALDATTDANGNIVCRTSLTNPGLYPGCVPLNPFGYGSASSEAIDYITGDTSFKLTNAMDDFNASIAGTALELPAGPLQFAVSGEYRELSLENRSTDEPTEPLDCTGIRFGCSTNQLVWQFNTTASLPKMSQNVAEGAIEVNAPLLADLPLIRMLAVNGAYRYTHYSTSGSEHTWKIGVDWKVTDDLSLRGTRSRDIRAPTLYDLYAPLATSTSGFADIHTSTSGSVILRNSGNDTLTPEKADTLTAGAVYTPSWLPGLSLSLDYYRIKIKDAIVSLSGTSPEIQAQCQESGGTSPLCDLYVRPLPYSDTSAANYPSAVLSSPVNAATIRTEGVDFEGNYTTGLAGGQLSIRTFVAYQPKLVTQSFEGATPLDEASSPGTSVWRVTGMVGWNKGGFSLMAQTRWNSSQRPSSNPALVFETGRIPAVSYTDLTLGYTIEDSAVEPHFFLSAQNLFDKQPALFGGNIGYMYPIPSNYDAIGRYVTAGVSVKF</sequence>
<evidence type="ECO:0000256" key="6">
    <source>
        <dbReference type="ARBA" id="ARBA00023077"/>
    </source>
</evidence>
<dbReference type="SUPFAM" id="SSF56935">
    <property type="entry name" value="Porins"/>
    <property type="match status" value="1"/>
</dbReference>
<dbReference type="PANTHER" id="PTHR47234">
    <property type="match status" value="1"/>
</dbReference>
<comment type="caution">
    <text evidence="15">The sequence shown here is derived from an EMBL/GenBank/DDBJ whole genome shotgun (WGS) entry which is preliminary data.</text>
</comment>
<dbReference type="Gene3D" id="2.40.170.20">
    <property type="entry name" value="TonB-dependent receptor, beta-barrel domain"/>
    <property type="match status" value="1"/>
</dbReference>
<accession>A0A931HBR2</accession>
<comment type="similarity">
    <text evidence="9 11">Belongs to the TonB-dependent receptor family.</text>
</comment>
<evidence type="ECO:0000256" key="12">
    <source>
        <dbReference type="SAM" id="SignalP"/>
    </source>
</evidence>
<keyword evidence="3 9" id="KW-1134">Transmembrane beta strand</keyword>
<dbReference type="PROSITE" id="PS01156">
    <property type="entry name" value="TONB_DEPENDENT_REC_2"/>
    <property type="match status" value="1"/>
</dbReference>
<evidence type="ECO:0000313" key="15">
    <source>
        <dbReference type="EMBL" id="MBH0112588.1"/>
    </source>
</evidence>
<dbReference type="InterPro" id="IPR037066">
    <property type="entry name" value="Plug_dom_sf"/>
</dbReference>
<feature type="domain" description="TonB-dependent receptor-like beta-barrel" evidence="13">
    <location>
        <begin position="350"/>
        <end position="903"/>
    </location>
</feature>
<keyword evidence="4 9" id="KW-0812">Transmembrane</keyword>
<dbReference type="PROSITE" id="PS52016">
    <property type="entry name" value="TONB_DEPENDENT_REC_3"/>
    <property type="match status" value="1"/>
</dbReference>
<organism evidence="15 16">
    <name type="scientific">Novosphingobium aureum</name>
    <dbReference type="NCBI Taxonomy" id="2792964"/>
    <lineage>
        <taxon>Bacteria</taxon>
        <taxon>Pseudomonadati</taxon>
        <taxon>Pseudomonadota</taxon>
        <taxon>Alphaproteobacteria</taxon>
        <taxon>Sphingomonadales</taxon>
        <taxon>Sphingomonadaceae</taxon>
        <taxon>Novosphingobium</taxon>
    </lineage>
</organism>
<keyword evidence="5 12" id="KW-0732">Signal</keyword>